<proteinExistence type="predicted"/>
<reference evidence="5 6" key="1">
    <citation type="submission" date="2024-01" db="EMBL/GenBank/DDBJ databases">
        <title>Genome insights into Plantactinospora sonchi sp. nov.</title>
        <authorList>
            <person name="Wang L."/>
        </authorList>
    </citation>
    <scope>NUCLEOTIDE SEQUENCE [LARGE SCALE GENOMIC DNA]</scope>
    <source>
        <strain evidence="5 6">NEAU-QY2</strain>
    </source>
</reference>
<evidence type="ECO:0000259" key="4">
    <source>
        <dbReference type="PROSITE" id="PS51175"/>
    </source>
</evidence>
<evidence type="ECO:0000256" key="1">
    <source>
        <dbReference type="ARBA" id="ARBA00022729"/>
    </source>
</evidence>
<feature type="non-terminal residue" evidence="5">
    <location>
        <position position="1"/>
    </location>
</feature>
<keyword evidence="1" id="KW-0732">Signal</keyword>
<dbReference type="SMART" id="SM00606">
    <property type="entry name" value="CBD_IV"/>
    <property type="match status" value="1"/>
</dbReference>
<dbReference type="InterPro" id="IPR005084">
    <property type="entry name" value="CBM6"/>
</dbReference>
<dbReference type="PROSITE" id="PS51175">
    <property type="entry name" value="CBM6"/>
    <property type="match status" value="1"/>
</dbReference>
<dbReference type="InterPro" id="IPR008979">
    <property type="entry name" value="Galactose-bd-like_sf"/>
</dbReference>
<dbReference type="SMART" id="SM00231">
    <property type="entry name" value="FA58C"/>
    <property type="match status" value="1"/>
</dbReference>
<dbReference type="Proteomes" id="UP001332243">
    <property type="component" value="Unassembled WGS sequence"/>
</dbReference>
<evidence type="ECO:0000313" key="5">
    <source>
        <dbReference type="EMBL" id="MEE6264032.1"/>
    </source>
</evidence>
<dbReference type="PROSITE" id="PS50022">
    <property type="entry name" value="FA58C_3"/>
    <property type="match status" value="1"/>
</dbReference>
<feature type="domain" description="F5/8 type C" evidence="3">
    <location>
        <begin position="120"/>
        <end position="269"/>
    </location>
</feature>
<dbReference type="Pfam" id="PF03422">
    <property type="entry name" value="CBM_6"/>
    <property type="match status" value="1"/>
</dbReference>
<dbReference type="SUPFAM" id="SSF49785">
    <property type="entry name" value="Galactose-binding domain-like"/>
    <property type="match status" value="2"/>
</dbReference>
<name>A0ABU7S5J2_9ACTN</name>
<sequence length="269" mass="27730">RIEAESYTSQSGTQTVADPNAHGGNRVGYIDNGDWLAYNTTNPTGKTTFTARVASGGTGGTIQIRTESPTGPLLGTATVPNTGGYGTYANITTTLTNGTGPLHLVFTGTGTGGLFDIDSFTLTGGGTGSANLAAGRPATADSSCTAAEGPEKAVNGTVTGGNTDKWCSVGGSKWWRVDLGAGSTVGRFVVRHAGAGGENSAWNTRDFDIQTSPDGTTWTTRATVRGNTANVTTHTVTPVDTRYVRLNVLTPTSNTDTAARIYEFEVYAS</sequence>
<feature type="compositionally biased region" description="Polar residues" evidence="2">
    <location>
        <begin position="1"/>
        <end position="17"/>
    </location>
</feature>
<evidence type="ECO:0000313" key="6">
    <source>
        <dbReference type="Proteomes" id="UP001332243"/>
    </source>
</evidence>
<dbReference type="InterPro" id="IPR006584">
    <property type="entry name" value="Cellulose-bd_IV"/>
</dbReference>
<dbReference type="EMBL" id="JAZGQK010000054">
    <property type="protein sequence ID" value="MEE6264032.1"/>
    <property type="molecule type" value="Genomic_DNA"/>
</dbReference>
<accession>A0ABU7S5J2</accession>
<dbReference type="InterPro" id="IPR000421">
    <property type="entry name" value="FA58C"/>
</dbReference>
<evidence type="ECO:0000259" key="3">
    <source>
        <dbReference type="PROSITE" id="PS50022"/>
    </source>
</evidence>
<keyword evidence="6" id="KW-1185">Reference proteome</keyword>
<comment type="caution">
    <text evidence="5">The sequence shown here is derived from an EMBL/GenBank/DDBJ whole genome shotgun (WGS) entry which is preliminary data.</text>
</comment>
<dbReference type="Pfam" id="PF00754">
    <property type="entry name" value="F5_F8_type_C"/>
    <property type="match status" value="1"/>
</dbReference>
<feature type="region of interest" description="Disordered" evidence="2">
    <location>
        <begin position="1"/>
        <end position="25"/>
    </location>
</feature>
<gene>
    <name evidence="5" type="ORF">V1633_36850</name>
</gene>
<feature type="region of interest" description="Disordered" evidence="2">
    <location>
        <begin position="55"/>
        <end position="75"/>
    </location>
</feature>
<dbReference type="Gene3D" id="2.60.120.260">
    <property type="entry name" value="Galactose-binding domain-like"/>
    <property type="match status" value="2"/>
</dbReference>
<dbReference type="CDD" id="cd04084">
    <property type="entry name" value="CBM6_xylanase-like"/>
    <property type="match status" value="1"/>
</dbReference>
<organism evidence="5 6">
    <name type="scientific">Plantactinospora sonchi</name>
    <dbReference type="NCBI Taxonomy" id="1544735"/>
    <lineage>
        <taxon>Bacteria</taxon>
        <taxon>Bacillati</taxon>
        <taxon>Actinomycetota</taxon>
        <taxon>Actinomycetes</taxon>
        <taxon>Micromonosporales</taxon>
        <taxon>Micromonosporaceae</taxon>
        <taxon>Plantactinospora</taxon>
    </lineage>
</organism>
<evidence type="ECO:0000256" key="2">
    <source>
        <dbReference type="SAM" id="MobiDB-lite"/>
    </source>
</evidence>
<dbReference type="RefSeq" id="WP_331218823.1">
    <property type="nucleotide sequence ID" value="NZ_JAZGQK010000054.1"/>
</dbReference>
<protein>
    <submittedName>
        <fullName evidence="5">Carbohydrate-binding protein</fullName>
    </submittedName>
</protein>
<feature type="domain" description="CBM6" evidence="4">
    <location>
        <begin position="1"/>
        <end position="123"/>
    </location>
</feature>